<dbReference type="Pfam" id="PF20238">
    <property type="entry name" value="BIM1-like_dom"/>
    <property type="match status" value="1"/>
</dbReference>
<evidence type="ECO:0000313" key="12">
    <source>
        <dbReference type="Proteomes" id="UP000290900"/>
    </source>
</evidence>
<keyword evidence="5" id="KW-0472">Membrane</keyword>
<dbReference type="EMBL" id="CAACVR010000013">
    <property type="protein sequence ID" value="VEU21851.1"/>
    <property type="molecule type" value="Genomic_DNA"/>
</dbReference>
<keyword evidence="2" id="KW-1003">Cell membrane</keyword>
<protein>
    <submittedName>
        <fullName evidence="11">DEKNAAC102810</fullName>
    </submittedName>
</protein>
<accession>A0A448YLS9</accession>
<feature type="domain" description="Copper acquisition factor BIM1-like" evidence="10">
    <location>
        <begin position="29"/>
        <end position="178"/>
    </location>
</feature>
<dbReference type="OrthoDB" id="2587363at2759"/>
<gene>
    <name evidence="11" type="ORF">BRENAR_LOCUS2583</name>
</gene>
<dbReference type="InterPro" id="IPR046530">
    <property type="entry name" value="BIM1-like_dom"/>
</dbReference>
<evidence type="ECO:0000256" key="7">
    <source>
        <dbReference type="ARBA" id="ARBA00023288"/>
    </source>
</evidence>
<dbReference type="CDD" id="cd21176">
    <property type="entry name" value="LPMO_auxiliary-like"/>
    <property type="match status" value="1"/>
</dbReference>
<keyword evidence="4 9" id="KW-0732">Signal</keyword>
<name>A0A448YLS9_BRENA</name>
<feature type="signal peptide" evidence="9">
    <location>
        <begin position="1"/>
        <end position="18"/>
    </location>
</feature>
<dbReference type="STRING" id="13370.A0A448YLS9"/>
<dbReference type="PANTHER" id="PTHR34992">
    <property type="entry name" value="HYPHAL ANASTAMOSIS-7 PROTEIN"/>
    <property type="match status" value="1"/>
</dbReference>
<dbReference type="AlphaFoldDB" id="A0A448YLS9"/>
<dbReference type="Proteomes" id="UP000290900">
    <property type="component" value="Unassembled WGS sequence"/>
</dbReference>
<keyword evidence="7" id="KW-0449">Lipoprotein</keyword>
<feature type="region of interest" description="Disordered" evidence="8">
    <location>
        <begin position="189"/>
        <end position="251"/>
    </location>
</feature>
<evidence type="ECO:0000256" key="8">
    <source>
        <dbReference type="SAM" id="MobiDB-lite"/>
    </source>
</evidence>
<evidence type="ECO:0000256" key="6">
    <source>
        <dbReference type="ARBA" id="ARBA00023180"/>
    </source>
</evidence>
<evidence type="ECO:0000256" key="3">
    <source>
        <dbReference type="ARBA" id="ARBA00022622"/>
    </source>
</evidence>
<evidence type="ECO:0000313" key="11">
    <source>
        <dbReference type="EMBL" id="VEU21851.1"/>
    </source>
</evidence>
<sequence length="271" mass="28785">MKFNSISAIIPFISLVQALEHGSEYANSMGEIAMLYPGDREWSEEAETVAPCGSYASVVNRTDFPLDKGFVALVAKSHQAWSVSLKISYKDDPTDNADFDEWASGNVTNEIDIGHTCFYMPDPPSSINAGDFATIQLEYMALEDDANETHYACSDIKFVEDSVFKVTEFALDCFNATDDDYYSYSDYGESSIEDVDTEESSASSESATSSSDSSSASSTATSSSSSSTSSSTSSSSSASSASSASSSSKGEAIGLTNSIGLAAVMLLFNLM</sequence>
<keyword evidence="3" id="KW-0336">GPI-anchor</keyword>
<reference evidence="11 12" key="1">
    <citation type="submission" date="2018-12" db="EMBL/GenBank/DDBJ databases">
        <authorList>
            <person name="Tiukova I."/>
            <person name="Dainat J."/>
        </authorList>
    </citation>
    <scope>NUCLEOTIDE SEQUENCE [LARGE SCALE GENOMIC DNA]</scope>
</reference>
<keyword evidence="12" id="KW-1185">Reference proteome</keyword>
<comment type="subcellular location">
    <subcellularLocation>
        <location evidence="1">Cell membrane</location>
        <topology evidence="1">Lipid-anchor</topology>
        <topology evidence="1">GPI-anchor</topology>
    </subcellularLocation>
</comment>
<dbReference type="InterPro" id="IPR046936">
    <property type="entry name" value="BIM1-like"/>
</dbReference>
<organism evidence="11 12">
    <name type="scientific">Brettanomyces naardenensis</name>
    <name type="common">Yeast</name>
    <dbReference type="NCBI Taxonomy" id="13370"/>
    <lineage>
        <taxon>Eukaryota</taxon>
        <taxon>Fungi</taxon>
        <taxon>Dikarya</taxon>
        <taxon>Ascomycota</taxon>
        <taxon>Saccharomycotina</taxon>
        <taxon>Pichiomycetes</taxon>
        <taxon>Pichiales</taxon>
        <taxon>Pichiaceae</taxon>
        <taxon>Brettanomyces</taxon>
    </lineage>
</organism>
<keyword evidence="6" id="KW-0325">Glycoprotein</keyword>
<evidence type="ECO:0000259" key="10">
    <source>
        <dbReference type="Pfam" id="PF20238"/>
    </source>
</evidence>
<feature type="chain" id="PRO_5019100318" evidence="9">
    <location>
        <begin position="19"/>
        <end position="271"/>
    </location>
</feature>
<evidence type="ECO:0000256" key="5">
    <source>
        <dbReference type="ARBA" id="ARBA00023136"/>
    </source>
</evidence>
<dbReference type="PANTHER" id="PTHR34992:SF5">
    <property type="entry name" value="ANCHORED PROTEIN, PUTATIVE (AFU_ORTHOLOGUE AFUA_6G02800)-RELATED"/>
    <property type="match status" value="1"/>
</dbReference>
<dbReference type="InParanoid" id="A0A448YLS9"/>
<evidence type="ECO:0000256" key="1">
    <source>
        <dbReference type="ARBA" id="ARBA00004609"/>
    </source>
</evidence>
<dbReference type="GO" id="GO:0098552">
    <property type="term" value="C:side of membrane"/>
    <property type="evidence" value="ECO:0007669"/>
    <property type="project" value="UniProtKB-KW"/>
</dbReference>
<evidence type="ECO:0000256" key="9">
    <source>
        <dbReference type="SAM" id="SignalP"/>
    </source>
</evidence>
<proteinExistence type="predicted"/>
<dbReference type="GO" id="GO:0005886">
    <property type="term" value="C:plasma membrane"/>
    <property type="evidence" value="ECO:0007669"/>
    <property type="project" value="UniProtKB-SubCell"/>
</dbReference>
<evidence type="ECO:0000256" key="2">
    <source>
        <dbReference type="ARBA" id="ARBA00022475"/>
    </source>
</evidence>
<evidence type="ECO:0000256" key="4">
    <source>
        <dbReference type="ARBA" id="ARBA00022729"/>
    </source>
</evidence>
<feature type="compositionally biased region" description="Low complexity" evidence="8">
    <location>
        <begin position="200"/>
        <end position="248"/>
    </location>
</feature>